<dbReference type="SUPFAM" id="SSF52402">
    <property type="entry name" value="Adenine nucleotide alpha hydrolases-like"/>
    <property type="match status" value="1"/>
</dbReference>
<evidence type="ECO:0000259" key="10">
    <source>
        <dbReference type="Pfam" id="PF20258"/>
    </source>
</evidence>
<evidence type="ECO:0000259" key="11">
    <source>
        <dbReference type="Pfam" id="PF20259"/>
    </source>
</evidence>
<dbReference type="PANTHER" id="PTHR11933">
    <property type="entry name" value="TRNA 5-METHYLAMINOMETHYL-2-THIOURIDYLATE -METHYLTRANSFERASE"/>
    <property type="match status" value="1"/>
</dbReference>
<comment type="similarity">
    <text evidence="9">Belongs to the MnmA/TRMU family.</text>
</comment>
<dbReference type="HAMAP" id="MF_00144">
    <property type="entry name" value="tRNA_thiouridyl_MnmA"/>
    <property type="match status" value="1"/>
</dbReference>
<dbReference type="CDD" id="cd01998">
    <property type="entry name" value="MnmA_TRMU-like"/>
    <property type="match status" value="1"/>
</dbReference>
<evidence type="ECO:0000256" key="2">
    <source>
        <dbReference type="ARBA" id="ARBA00022679"/>
    </source>
</evidence>
<dbReference type="Gene3D" id="3.40.50.620">
    <property type="entry name" value="HUPs"/>
    <property type="match status" value="1"/>
</dbReference>
<dbReference type="NCBIfam" id="TIGR00420">
    <property type="entry name" value="trmU"/>
    <property type="match status" value="1"/>
</dbReference>
<comment type="caution">
    <text evidence="12">The sequence shown here is derived from an EMBL/GenBank/DDBJ whole genome shotgun (WGS) entry which is preliminary data.</text>
</comment>
<accession>A0A7C5VIJ1</accession>
<evidence type="ECO:0000256" key="9">
    <source>
        <dbReference type="HAMAP-Rule" id="MF_00144"/>
    </source>
</evidence>
<dbReference type="Gene3D" id="2.30.30.280">
    <property type="entry name" value="Adenine nucleotide alpha hydrolases-like domains"/>
    <property type="match status" value="1"/>
</dbReference>
<keyword evidence="2 9" id="KW-0808">Transferase</keyword>
<keyword evidence="1 9" id="KW-0820">tRNA-binding</keyword>
<evidence type="ECO:0000256" key="8">
    <source>
        <dbReference type="ARBA" id="ARBA00051542"/>
    </source>
</evidence>
<feature type="domain" description="tRNA-specific 2-thiouridylase MnmA-like C-terminal" evidence="10">
    <location>
        <begin position="285"/>
        <end position="353"/>
    </location>
</feature>
<evidence type="ECO:0000256" key="7">
    <source>
        <dbReference type="ARBA" id="ARBA00023157"/>
    </source>
</evidence>
<dbReference type="EC" id="2.8.1.13" evidence="9"/>
<comment type="caution">
    <text evidence="9">Lacks conserved residue(s) required for the propagation of feature annotation.</text>
</comment>
<dbReference type="GO" id="GO:0002143">
    <property type="term" value="P:tRNA wobble position uridine thiolation"/>
    <property type="evidence" value="ECO:0007669"/>
    <property type="project" value="TreeGrafter"/>
</dbReference>
<dbReference type="NCBIfam" id="NF001138">
    <property type="entry name" value="PRK00143.1"/>
    <property type="match status" value="1"/>
</dbReference>
<evidence type="ECO:0000313" key="12">
    <source>
        <dbReference type="EMBL" id="HHM68392.1"/>
    </source>
</evidence>
<keyword evidence="9" id="KW-0963">Cytoplasm</keyword>
<organism evidence="12">
    <name type="scientific">Thermus caliditerrae</name>
    <dbReference type="NCBI Taxonomy" id="1330700"/>
    <lineage>
        <taxon>Bacteria</taxon>
        <taxon>Thermotogati</taxon>
        <taxon>Deinococcota</taxon>
        <taxon>Deinococci</taxon>
        <taxon>Thermales</taxon>
        <taxon>Thermaceae</taxon>
        <taxon>Thermus</taxon>
    </lineage>
</organism>
<evidence type="ECO:0000256" key="1">
    <source>
        <dbReference type="ARBA" id="ARBA00022555"/>
    </source>
</evidence>
<keyword evidence="4 9" id="KW-0547">Nucleotide-binding</keyword>
<dbReference type="InterPro" id="IPR004506">
    <property type="entry name" value="MnmA-like"/>
</dbReference>
<feature type="site" description="Interaction with tRNA" evidence="9">
    <location>
        <position position="138"/>
    </location>
</feature>
<evidence type="ECO:0000256" key="6">
    <source>
        <dbReference type="ARBA" id="ARBA00022884"/>
    </source>
</evidence>
<comment type="subcellular location">
    <subcellularLocation>
        <location evidence="9">Cytoplasm</location>
    </subcellularLocation>
</comment>
<comment type="function">
    <text evidence="9">Catalyzes the 2-thiolation of uridine at the wobble position (U34) of tRNA, leading to the formation of s(2)U34.</text>
</comment>
<sequence length="375" mass="41211">MSKRVLVAMSGGVDSSVSAYLLKEAGYEVVGAMMRFWPDEPPPPALPMGEPAEPKAWESCCTPDAAYEARRVADLLGIPFYLLDYREVFEEEIIRPFLRDYAEGRTPNPCARCNTFVKFGALLKQAQRLGLDYVATGHYVRREGEALLRGVDPSKDQSYFLWGTSKEALPRLLFPVGGLTKPEVRAMAERAGLPTARKPESQNLCFVAGDLKSFLREKLPLRPGPVVDALTGEVVGEHGGASLYTLGQRKGLGLHKPHLERYVVGVDPKANVVYVGPKEAALWQGLEGKEANLLAELPEEVEVQVRYRTPPVGAKVESLNPLRLRFASPVFAVAPGQSAVLYQGERLLGGAVIRRGLYNLAGLDRSLTGEVWTFY</sequence>
<dbReference type="AlphaFoldDB" id="A0A7C5VIJ1"/>
<reference evidence="12" key="1">
    <citation type="journal article" date="2020" name="mSystems">
        <title>Genome- and Community-Level Interaction Insights into Carbon Utilization and Element Cycling Functions of Hydrothermarchaeota in Hydrothermal Sediment.</title>
        <authorList>
            <person name="Zhou Z."/>
            <person name="Liu Y."/>
            <person name="Xu W."/>
            <person name="Pan J."/>
            <person name="Luo Z.H."/>
            <person name="Li M."/>
        </authorList>
    </citation>
    <scope>NUCLEOTIDE SEQUENCE [LARGE SCALE GENOMIC DNA]</scope>
    <source>
        <strain evidence="12">SpSt-1071</strain>
    </source>
</reference>
<evidence type="ECO:0000256" key="3">
    <source>
        <dbReference type="ARBA" id="ARBA00022694"/>
    </source>
</evidence>
<evidence type="ECO:0000256" key="5">
    <source>
        <dbReference type="ARBA" id="ARBA00022840"/>
    </source>
</evidence>
<evidence type="ECO:0000256" key="4">
    <source>
        <dbReference type="ARBA" id="ARBA00022741"/>
    </source>
</evidence>
<feature type="active site" description="Nucleophile" evidence="9">
    <location>
        <position position="113"/>
    </location>
</feature>
<name>A0A7C5VIJ1_9DEIN</name>
<dbReference type="GO" id="GO:0005524">
    <property type="term" value="F:ATP binding"/>
    <property type="evidence" value="ECO:0007669"/>
    <property type="project" value="UniProtKB-KW"/>
</dbReference>
<keyword evidence="5 9" id="KW-0067">ATP-binding</keyword>
<dbReference type="Pfam" id="PF03054">
    <property type="entry name" value="tRNA_Me_trans"/>
    <property type="match status" value="1"/>
</dbReference>
<dbReference type="GO" id="GO:0103016">
    <property type="term" value="F:tRNA-uridine 2-sulfurtransferase activity"/>
    <property type="evidence" value="ECO:0007669"/>
    <property type="project" value="UniProtKB-EC"/>
</dbReference>
<feature type="region of interest" description="Interaction with tRNA" evidence="9">
    <location>
        <begin position="155"/>
        <end position="157"/>
    </location>
</feature>
<feature type="domain" description="tRNA-specific 2-thiouridylase MnmA-like central" evidence="11">
    <location>
        <begin position="212"/>
        <end position="276"/>
    </location>
</feature>
<feature type="active site" description="Cysteine persulfide intermediate" evidence="9">
    <location>
        <position position="205"/>
    </location>
</feature>
<dbReference type="InterPro" id="IPR023382">
    <property type="entry name" value="MnmA-like_central_sf"/>
</dbReference>
<comment type="catalytic activity">
    <reaction evidence="8 9">
        <text>S-sulfanyl-L-cysteinyl-[protein] + uridine(34) in tRNA + AH2 + ATP = 2-thiouridine(34) in tRNA + L-cysteinyl-[protein] + A + AMP + diphosphate + H(+)</text>
        <dbReference type="Rhea" id="RHEA:47032"/>
        <dbReference type="Rhea" id="RHEA-COMP:10131"/>
        <dbReference type="Rhea" id="RHEA-COMP:11726"/>
        <dbReference type="Rhea" id="RHEA-COMP:11727"/>
        <dbReference type="Rhea" id="RHEA-COMP:11728"/>
        <dbReference type="ChEBI" id="CHEBI:13193"/>
        <dbReference type="ChEBI" id="CHEBI:15378"/>
        <dbReference type="ChEBI" id="CHEBI:17499"/>
        <dbReference type="ChEBI" id="CHEBI:29950"/>
        <dbReference type="ChEBI" id="CHEBI:30616"/>
        <dbReference type="ChEBI" id="CHEBI:33019"/>
        <dbReference type="ChEBI" id="CHEBI:61963"/>
        <dbReference type="ChEBI" id="CHEBI:65315"/>
        <dbReference type="ChEBI" id="CHEBI:87170"/>
        <dbReference type="ChEBI" id="CHEBI:456215"/>
        <dbReference type="EC" id="2.8.1.13"/>
    </reaction>
</comment>
<dbReference type="EMBL" id="DRXE01000246">
    <property type="protein sequence ID" value="HHM68392.1"/>
    <property type="molecule type" value="Genomic_DNA"/>
</dbReference>
<gene>
    <name evidence="9 12" type="primary">mnmA</name>
    <name evidence="12" type="ORF">ENM28_06790</name>
</gene>
<dbReference type="InterPro" id="IPR046884">
    <property type="entry name" value="MnmA-like_central"/>
</dbReference>
<feature type="binding site" evidence="9">
    <location>
        <position position="34"/>
    </location>
    <ligand>
        <name>ATP</name>
        <dbReference type="ChEBI" id="CHEBI:30616"/>
    </ligand>
</feature>
<feature type="binding site" evidence="9">
    <location>
        <position position="137"/>
    </location>
    <ligand>
        <name>ATP</name>
        <dbReference type="ChEBI" id="CHEBI:30616"/>
    </ligand>
</feature>
<proteinExistence type="inferred from homology"/>
<feature type="site" description="Interaction with tRNA" evidence="9">
    <location>
        <position position="337"/>
    </location>
</feature>
<protein>
    <recommendedName>
        <fullName evidence="9">tRNA-specific 2-thiouridylase MnmA</fullName>
        <ecNumber evidence="9">2.8.1.13</ecNumber>
    </recommendedName>
</protein>
<keyword evidence="3 9" id="KW-0819">tRNA processing</keyword>
<feature type="binding site" evidence="9">
    <location>
        <begin position="8"/>
        <end position="15"/>
    </location>
    <ligand>
        <name>ATP</name>
        <dbReference type="ChEBI" id="CHEBI:30616"/>
    </ligand>
</feature>
<dbReference type="GO" id="GO:0005737">
    <property type="term" value="C:cytoplasm"/>
    <property type="evidence" value="ECO:0007669"/>
    <property type="project" value="UniProtKB-SubCell"/>
</dbReference>
<dbReference type="InterPro" id="IPR014729">
    <property type="entry name" value="Rossmann-like_a/b/a_fold"/>
</dbReference>
<dbReference type="GO" id="GO:0000049">
    <property type="term" value="F:tRNA binding"/>
    <property type="evidence" value="ECO:0007669"/>
    <property type="project" value="UniProtKB-KW"/>
</dbReference>
<dbReference type="FunFam" id="3.40.50.620:FF:000115">
    <property type="entry name" value="tRNA-specific 2-thiouridylase MnmA"/>
    <property type="match status" value="1"/>
</dbReference>
<dbReference type="Pfam" id="PF20258">
    <property type="entry name" value="tRNA_Me_trans_C"/>
    <property type="match status" value="1"/>
</dbReference>
<dbReference type="PANTHER" id="PTHR11933:SF5">
    <property type="entry name" value="MITOCHONDRIAL TRNA-SPECIFIC 2-THIOURIDYLASE 1"/>
    <property type="match status" value="1"/>
</dbReference>
<dbReference type="Gene3D" id="2.40.30.10">
    <property type="entry name" value="Translation factors"/>
    <property type="match status" value="1"/>
</dbReference>
<feature type="region of interest" description="Interaction with tRNA" evidence="9">
    <location>
        <begin position="306"/>
        <end position="307"/>
    </location>
</feature>
<keyword evidence="6 9" id="KW-0694">RNA-binding</keyword>
<keyword evidence="7" id="KW-1015">Disulfide bond</keyword>
<dbReference type="InterPro" id="IPR046885">
    <property type="entry name" value="MnmA-like_C"/>
</dbReference>
<dbReference type="Pfam" id="PF20259">
    <property type="entry name" value="tRNA_Me_trans_M"/>
    <property type="match status" value="1"/>
</dbReference>